<dbReference type="PROSITE" id="PS50113">
    <property type="entry name" value="PAC"/>
    <property type="match status" value="1"/>
</dbReference>
<dbReference type="PROSITE" id="PS50111">
    <property type="entry name" value="CHEMOTAXIS_TRANSDUC_2"/>
    <property type="match status" value="1"/>
</dbReference>
<dbReference type="EMBL" id="BMKR01000008">
    <property type="protein sequence ID" value="GGF78494.1"/>
    <property type="molecule type" value="Genomic_DNA"/>
</dbReference>
<protein>
    <submittedName>
        <fullName evidence="5">Chemotaxis protein</fullName>
    </submittedName>
</protein>
<dbReference type="InterPro" id="IPR004089">
    <property type="entry name" value="MCPsignal_dom"/>
</dbReference>
<keyword evidence="1 2" id="KW-0807">Transducer</keyword>
<feature type="domain" description="Methyl-accepting transducer" evidence="3">
    <location>
        <begin position="108"/>
        <end position="303"/>
    </location>
</feature>
<dbReference type="GO" id="GO:0016020">
    <property type="term" value="C:membrane"/>
    <property type="evidence" value="ECO:0007669"/>
    <property type="project" value="InterPro"/>
</dbReference>
<evidence type="ECO:0000256" key="2">
    <source>
        <dbReference type="PROSITE-ProRule" id="PRU00284"/>
    </source>
</evidence>
<dbReference type="GO" id="GO:0007165">
    <property type="term" value="P:signal transduction"/>
    <property type="evidence" value="ECO:0007669"/>
    <property type="project" value="UniProtKB-KW"/>
</dbReference>
<evidence type="ECO:0000259" key="3">
    <source>
        <dbReference type="PROSITE" id="PS50111"/>
    </source>
</evidence>
<dbReference type="SUPFAM" id="SSF55785">
    <property type="entry name" value="PYP-like sensor domain (PAS domain)"/>
    <property type="match status" value="1"/>
</dbReference>
<dbReference type="SUPFAM" id="SSF58104">
    <property type="entry name" value="Methyl-accepting chemotaxis protein (MCP) signaling domain"/>
    <property type="match status" value="1"/>
</dbReference>
<dbReference type="NCBIfam" id="TIGR00229">
    <property type="entry name" value="sensory_box"/>
    <property type="match status" value="1"/>
</dbReference>
<dbReference type="SMART" id="SM00283">
    <property type="entry name" value="MA"/>
    <property type="match status" value="1"/>
</dbReference>
<dbReference type="Gene3D" id="3.30.450.20">
    <property type="entry name" value="PAS domain"/>
    <property type="match status" value="1"/>
</dbReference>
<dbReference type="Proteomes" id="UP000637643">
    <property type="component" value="Unassembled WGS sequence"/>
</dbReference>
<comment type="caution">
    <text evidence="5">The sequence shown here is derived from an EMBL/GenBank/DDBJ whole genome shotgun (WGS) entry which is preliminary data.</text>
</comment>
<sequence>MSRVHNQEVTDELVVKALEKNLAFIRFDLNRRVAYVNEVFAQSMGYVTEEMYGMQHSDFCFPKFVNSPEYEMFWQNLWAGRSFQDKIERMDAQGNVVWLEATYMPIFDDTNEQVLGVTKIATNITGRQNNISQVVERMQGMSDSLNQRAETGIERSRELQHSIDRIAEVSIENTRVLSNLQAQADSIQGIVQTIRDVASQTQLLALNAAIEAAHAGEFGRGFNVVANEVRKLSARVNDSIIEVRDNVKAITAEVAKISAGTTQAQENTEISQKQIQLALSTFTDIAASAQELDNQAREVMEMI</sequence>
<dbReference type="InterPro" id="IPR000700">
    <property type="entry name" value="PAS-assoc_C"/>
</dbReference>
<dbReference type="AlphaFoldDB" id="A0A917C8S2"/>
<keyword evidence="6" id="KW-1185">Reference proteome</keyword>
<gene>
    <name evidence="5" type="ORF">GCM10010912_24440</name>
</gene>
<dbReference type="PANTHER" id="PTHR32089">
    <property type="entry name" value="METHYL-ACCEPTING CHEMOTAXIS PROTEIN MCPB"/>
    <property type="match status" value="1"/>
</dbReference>
<organism evidence="5 6">
    <name type="scientific">Paenibacillus albidus</name>
    <dbReference type="NCBI Taxonomy" id="2041023"/>
    <lineage>
        <taxon>Bacteria</taxon>
        <taxon>Bacillati</taxon>
        <taxon>Bacillota</taxon>
        <taxon>Bacilli</taxon>
        <taxon>Bacillales</taxon>
        <taxon>Paenibacillaceae</taxon>
        <taxon>Paenibacillus</taxon>
    </lineage>
</organism>
<dbReference type="Gene3D" id="1.10.287.950">
    <property type="entry name" value="Methyl-accepting chemotaxis protein"/>
    <property type="match status" value="1"/>
</dbReference>
<reference evidence="5" key="2">
    <citation type="submission" date="2020-09" db="EMBL/GenBank/DDBJ databases">
        <authorList>
            <person name="Sun Q."/>
            <person name="Zhou Y."/>
        </authorList>
    </citation>
    <scope>NUCLEOTIDE SEQUENCE</scope>
    <source>
        <strain evidence="5">CGMCC 1.16134</strain>
    </source>
</reference>
<evidence type="ECO:0000313" key="6">
    <source>
        <dbReference type="Proteomes" id="UP000637643"/>
    </source>
</evidence>
<dbReference type="CDD" id="cd00130">
    <property type="entry name" value="PAS"/>
    <property type="match status" value="1"/>
</dbReference>
<dbReference type="InterPro" id="IPR000014">
    <property type="entry name" value="PAS"/>
</dbReference>
<dbReference type="RefSeq" id="WP_189025139.1">
    <property type="nucleotide sequence ID" value="NZ_BMKR01000008.1"/>
</dbReference>
<accession>A0A917C8S2</accession>
<dbReference type="InterPro" id="IPR013656">
    <property type="entry name" value="PAS_4"/>
</dbReference>
<dbReference type="Pfam" id="PF08448">
    <property type="entry name" value="PAS_4"/>
    <property type="match status" value="1"/>
</dbReference>
<evidence type="ECO:0000256" key="1">
    <source>
        <dbReference type="ARBA" id="ARBA00023224"/>
    </source>
</evidence>
<dbReference type="PANTHER" id="PTHR32089:SF112">
    <property type="entry name" value="LYSOZYME-LIKE PROTEIN-RELATED"/>
    <property type="match status" value="1"/>
</dbReference>
<name>A0A917C8S2_9BACL</name>
<evidence type="ECO:0000259" key="4">
    <source>
        <dbReference type="PROSITE" id="PS50113"/>
    </source>
</evidence>
<proteinExistence type="predicted"/>
<feature type="domain" description="PAC" evidence="4">
    <location>
        <begin position="81"/>
        <end position="136"/>
    </location>
</feature>
<reference evidence="5" key="1">
    <citation type="journal article" date="2014" name="Int. J. Syst. Evol. Microbiol.">
        <title>Complete genome sequence of Corynebacterium casei LMG S-19264T (=DSM 44701T), isolated from a smear-ripened cheese.</title>
        <authorList>
            <consortium name="US DOE Joint Genome Institute (JGI-PGF)"/>
            <person name="Walter F."/>
            <person name="Albersmeier A."/>
            <person name="Kalinowski J."/>
            <person name="Ruckert C."/>
        </authorList>
    </citation>
    <scope>NUCLEOTIDE SEQUENCE</scope>
    <source>
        <strain evidence="5">CGMCC 1.16134</strain>
    </source>
</reference>
<dbReference type="Pfam" id="PF00015">
    <property type="entry name" value="MCPsignal"/>
    <property type="match status" value="1"/>
</dbReference>
<evidence type="ECO:0000313" key="5">
    <source>
        <dbReference type="EMBL" id="GGF78494.1"/>
    </source>
</evidence>
<dbReference type="InterPro" id="IPR035965">
    <property type="entry name" value="PAS-like_dom_sf"/>
</dbReference>